<keyword evidence="2" id="KW-1185">Reference proteome</keyword>
<name>A0A0R2E2S8_9LACO</name>
<dbReference type="Proteomes" id="UP000050898">
    <property type="component" value="Unassembled WGS sequence"/>
</dbReference>
<evidence type="ECO:0000313" key="2">
    <source>
        <dbReference type="Proteomes" id="UP000050898"/>
    </source>
</evidence>
<organism evidence="1 2">
    <name type="scientific">Liquorilactobacillus mali KCTC 3596 = DSM 20444</name>
    <dbReference type="NCBI Taxonomy" id="1046596"/>
    <lineage>
        <taxon>Bacteria</taxon>
        <taxon>Bacillati</taxon>
        <taxon>Bacillota</taxon>
        <taxon>Bacilli</taxon>
        <taxon>Lactobacillales</taxon>
        <taxon>Lactobacillaceae</taxon>
        <taxon>Liquorilactobacillus</taxon>
    </lineage>
</organism>
<gene>
    <name evidence="1" type="ORF">FD00_GL001094</name>
</gene>
<dbReference type="EMBL" id="AYYH01000027">
    <property type="protein sequence ID" value="KRN09371.1"/>
    <property type="molecule type" value="Genomic_DNA"/>
</dbReference>
<dbReference type="PATRIC" id="fig|1046596.6.peg.1174"/>
<dbReference type="RefSeq" id="WP_010078299.1">
    <property type="nucleotide sequence ID" value="NZ_AYYH01000027.1"/>
</dbReference>
<evidence type="ECO:0000313" key="1">
    <source>
        <dbReference type="EMBL" id="KRN09371.1"/>
    </source>
</evidence>
<comment type="caution">
    <text evidence="1">The sequence shown here is derived from an EMBL/GenBank/DDBJ whole genome shotgun (WGS) entry which is preliminary data.</text>
</comment>
<protein>
    <submittedName>
        <fullName evidence="1">Uncharacterized protein</fullName>
    </submittedName>
</protein>
<sequence length="81" mass="9057">MKAKETVNIIAGILGLKDVSDDAKIETIKNVVGDNRVPIMTHDGYVKDIREKFPNKVWSDKDFEVTNRGIINQEKAMLGGK</sequence>
<reference evidence="1 2" key="1">
    <citation type="journal article" date="2015" name="Genome Announc.">
        <title>Expanding the biotechnology potential of lactobacilli through comparative genomics of 213 strains and associated genera.</title>
        <authorList>
            <person name="Sun Z."/>
            <person name="Harris H.M."/>
            <person name="McCann A."/>
            <person name="Guo C."/>
            <person name="Argimon S."/>
            <person name="Zhang W."/>
            <person name="Yang X."/>
            <person name="Jeffery I.B."/>
            <person name="Cooney J.C."/>
            <person name="Kagawa T.F."/>
            <person name="Liu W."/>
            <person name="Song Y."/>
            <person name="Salvetti E."/>
            <person name="Wrobel A."/>
            <person name="Rasinkangas P."/>
            <person name="Parkhill J."/>
            <person name="Rea M.C."/>
            <person name="O'Sullivan O."/>
            <person name="Ritari J."/>
            <person name="Douillard F.P."/>
            <person name="Paul Ross R."/>
            <person name="Yang R."/>
            <person name="Briner A.E."/>
            <person name="Felis G.E."/>
            <person name="de Vos W.M."/>
            <person name="Barrangou R."/>
            <person name="Klaenhammer T.R."/>
            <person name="Caufield P.W."/>
            <person name="Cui Y."/>
            <person name="Zhang H."/>
            <person name="O'Toole P.W."/>
        </authorList>
    </citation>
    <scope>NUCLEOTIDE SEQUENCE [LARGE SCALE GENOMIC DNA]</scope>
    <source>
        <strain evidence="1 2">DSM 20444</strain>
    </source>
</reference>
<accession>A0A0R2E2S8</accession>
<dbReference type="AlphaFoldDB" id="A0A0R2E2S8"/>
<proteinExistence type="predicted"/>